<dbReference type="EMBL" id="JBBHLI010000006">
    <property type="protein sequence ID" value="MEK9501523.1"/>
    <property type="molecule type" value="Genomic_DNA"/>
</dbReference>
<keyword evidence="3" id="KW-0560">Oxidoreductase</keyword>
<evidence type="ECO:0000313" key="3">
    <source>
        <dbReference type="EMBL" id="MEK9501523.1"/>
    </source>
</evidence>
<reference evidence="3 4" key="1">
    <citation type="submission" date="2024-02" db="EMBL/GenBank/DDBJ databases">
        <title>A novel Gemmatimonadota bacterium.</title>
        <authorList>
            <person name="Du Z.-J."/>
            <person name="Ye Y.-Q."/>
        </authorList>
    </citation>
    <scope>NUCLEOTIDE SEQUENCE [LARGE SCALE GENOMIC DNA]</scope>
    <source>
        <strain evidence="3 4">DH-20</strain>
    </source>
</reference>
<keyword evidence="4" id="KW-1185">Reference proteome</keyword>
<gene>
    <name evidence="3" type="ORF">WI372_11085</name>
</gene>
<proteinExistence type="predicted"/>
<sequence length="337" mass="36117">MPPLKLGIVDQSPVPNGSDARTAVAATLDLARWADRAGFSRYWVAEHHSTNSFAGSAPEVLIPAVASVTERIRVGSGGVMLPHYSPYKVAEQFRMLQTLFPGRIDLGLGRAPAGTGRAAQALRYGRAPIAIEHFPQQLDDLAGWLGESLDASHPLAKVRATPRGKDVPELWMLASSGTTAAVAASRGLGYSFAQFISGVDGSAAVRAYQAAFQPGAHRSEPAANVGIGVLCADTTEEAEWLSLSLHLWRMRIMRGMDRGIPSPEQAKEEFEQAGIPIAEVLAEETRVVVGNPAEVRDALLALADRYGVDELMTVTVTHDLAARRRSYELLAEAMGVE</sequence>
<dbReference type="PANTHER" id="PTHR30137">
    <property type="entry name" value="LUCIFERASE-LIKE MONOOXYGENASE"/>
    <property type="match status" value="1"/>
</dbReference>
<dbReference type="Proteomes" id="UP001484239">
    <property type="component" value="Unassembled WGS sequence"/>
</dbReference>
<evidence type="ECO:0000256" key="1">
    <source>
        <dbReference type="ARBA" id="ARBA00007789"/>
    </source>
</evidence>
<dbReference type="SUPFAM" id="SSF51679">
    <property type="entry name" value="Bacterial luciferase-like"/>
    <property type="match status" value="1"/>
</dbReference>
<dbReference type="CDD" id="cd00347">
    <property type="entry name" value="Flavin_utilizing_monoxygenases"/>
    <property type="match status" value="1"/>
</dbReference>
<dbReference type="InterPro" id="IPR036661">
    <property type="entry name" value="Luciferase-like_sf"/>
</dbReference>
<evidence type="ECO:0000313" key="4">
    <source>
        <dbReference type="Proteomes" id="UP001484239"/>
    </source>
</evidence>
<feature type="domain" description="Luciferase-like" evidence="2">
    <location>
        <begin position="5"/>
        <end position="305"/>
    </location>
</feature>
<dbReference type="Gene3D" id="3.20.20.30">
    <property type="entry name" value="Luciferase-like domain"/>
    <property type="match status" value="1"/>
</dbReference>
<dbReference type="PANTHER" id="PTHR30137:SF19">
    <property type="entry name" value="LUCIFERASE-LIKE MONOOXYGENASE"/>
    <property type="match status" value="1"/>
</dbReference>
<protein>
    <submittedName>
        <fullName evidence="3">LLM class flavin-dependent oxidoreductase</fullName>
        <ecNumber evidence="3">1.-.-.-</ecNumber>
    </submittedName>
</protein>
<comment type="similarity">
    <text evidence="1">To bacterial alkanal monooxygenase alpha and beta chains.</text>
</comment>
<dbReference type="Pfam" id="PF00296">
    <property type="entry name" value="Bac_luciferase"/>
    <property type="match status" value="1"/>
</dbReference>
<dbReference type="RefSeq" id="WP_405281635.1">
    <property type="nucleotide sequence ID" value="NZ_CP144380.1"/>
</dbReference>
<evidence type="ECO:0000259" key="2">
    <source>
        <dbReference type="Pfam" id="PF00296"/>
    </source>
</evidence>
<dbReference type="InterPro" id="IPR011251">
    <property type="entry name" value="Luciferase-like_dom"/>
</dbReference>
<dbReference type="EC" id="1.-.-.-" evidence="3"/>
<organism evidence="3 4">
    <name type="scientific">Gaopeijia maritima</name>
    <dbReference type="NCBI Taxonomy" id="3119007"/>
    <lineage>
        <taxon>Bacteria</taxon>
        <taxon>Pseudomonadati</taxon>
        <taxon>Gemmatimonadota</taxon>
        <taxon>Longimicrobiia</taxon>
        <taxon>Gaopeijiales</taxon>
        <taxon>Gaopeijiaceae</taxon>
        <taxon>Gaopeijia</taxon>
    </lineage>
</organism>
<dbReference type="NCBIfam" id="TIGR03558">
    <property type="entry name" value="oxido_grp_1"/>
    <property type="match status" value="1"/>
</dbReference>
<name>A0ABU9E9V9_9BACT</name>
<accession>A0ABU9E9V9</accession>
<dbReference type="InterPro" id="IPR019949">
    <property type="entry name" value="CmoO-like"/>
</dbReference>
<dbReference type="InterPro" id="IPR050766">
    <property type="entry name" value="Bact_Lucif_Oxidored"/>
</dbReference>
<dbReference type="GO" id="GO:0016491">
    <property type="term" value="F:oxidoreductase activity"/>
    <property type="evidence" value="ECO:0007669"/>
    <property type="project" value="UniProtKB-KW"/>
</dbReference>
<comment type="caution">
    <text evidence="3">The sequence shown here is derived from an EMBL/GenBank/DDBJ whole genome shotgun (WGS) entry which is preliminary data.</text>
</comment>